<reference evidence="1 2" key="1">
    <citation type="journal article" date="2024" name="Ann. Entomol. Soc. Am.">
        <title>Genomic analyses of the southern and eastern yellowjacket wasps (Hymenoptera: Vespidae) reveal evolutionary signatures of social life.</title>
        <authorList>
            <person name="Catto M.A."/>
            <person name="Caine P.B."/>
            <person name="Orr S.E."/>
            <person name="Hunt B.G."/>
            <person name="Goodisman M.A.D."/>
        </authorList>
    </citation>
    <scope>NUCLEOTIDE SEQUENCE [LARGE SCALE GENOMIC DNA]</scope>
    <source>
        <strain evidence="1">232</strain>
        <tissue evidence="1">Head and thorax</tissue>
    </source>
</reference>
<organism evidence="1 2">
    <name type="scientific">Vespula maculifrons</name>
    <name type="common">Eastern yellow jacket</name>
    <name type="synonym">Wasp</name>
    <dbReference type="NCBI Taxonomy" id="7453"/>
    <lineage>
        <taxon>Eukaryota</taxon>
        <taxon>Metazoa</taxon>
        <taxon>Ecdysozoa</taxon>
        <taxon>Arthropoda</taxon>
        <taxon>Hexapoda</taxon>
        <taxon>Insecta</taxon>
        <taxon>Pterygota</taxon>
        <taxon>Neoptera</taxon>
        <taxon>Endopterygota</taxon>
        <taxon>Hymenoptera</taxon>
        <taxon>Apocrita</taxon>
        <taxon>Aculeata</taxon>
        <taxon>Vespoidea</taxon>
        <taxon>Vespidae</taxon>
        <taxon>Vespinae</taxon>
        <taxon>Vespula</taxon>
    </lineage>
</organism>
<gene>
    <name evidence="1" type="ORF">V1477_000930</name>
</gene>
<sequence length="379" mass="43670">MKQQVRQGIRYTECGFRRDGKDYFSVLRKKNTDPSIFSGSSRSGRSRGSLRGWLSGFLRYEGEVVFLYLRGIFVLFEKTTYSIDRSGNRCFEEYTSFIPSSQNFKLEYYLHVEQSGKQKGIVEVTIASESEHQHLLPVERTHGTSRDSLALWGAGSQHRITCLNVCCKNYLRFIDTISQFQINITGMYNGKFILRDKPLVFPDRRNFIRIREKGSFRGHLVDLKIHFFVERIYSNLDNRYPFSKGSWSKGCYLGSVALASILKPLRKESFRNVGHKFDRLNSLSIAFMTFLQEPAFRAEFVTNPSVLTFTYGSVGTNFKITSSESCSTLSKVKVSEKLVGWFIEEKKEERFDRMPEAWNLSARRSAHGENGTVSVTLFT</sequence>
<dbReference type="AlphaFoldDB" id="A0ABD2D0H9"/>
<evidence type="ECO:0000313" key="2">
    <source>
        <dbReference type="Proteomes" id="UP001607303"/>
    </source>
</evidence>
<name>A0ABD2D0H9_VESMC</name>
<dbReference type="EMBL" id="JAYRBN010000008">
    <property type="protein sequence ID" value="KAL2750827.1"/>
    <property type="molecule type" value="Genomic_DNA"/>
</dbReference>
<evidence type="ECO:0000313" key="1">
    <source>
        <dbReference type="EMBL" id="KAL2750827.1"/>
    </source>
</evidence>
<keyword evidence="2" id="KW-1185">Reference proteome</keyword>
<accession>A0ABD2D0H9</accession>
<comment type="caution">
    <text evidence="1">The sequence shown here is derived from an EMBL/GenBank/DDBJ whole genome shotgun (WGS) entry which is preliminary data.</text>
</comment>
<dbReference type="Proteomes" id="UP001607303">
    <property type="component" value="Unassembled WGS sequence"/>
</dbReference>
<proteinExistence type="predicted"/>
<feature type="non-terminal residue" evidence="1">
    <location>
        <position position="379"/>
    </location>
</feature>
<protein>
    <submittedName>
        <fullName evidence="1">Uncharacterized protein</fullName>
    </submittedName>
</protein>